<dbReference type="PANTHER" id="PTHR43806:SF11">
    <property type="entry name" value="CEREVISIN-RELATED"/>
    <property type="match status" value="1"/>
</dbReference>
<feature type="domain" description="Peptidase S8/S53" evidence="8">
    <location>
        <begin position="194"/>
        <end position="527"/>
    </location>
</feature>
<evidence type="ECO:0000313" key="10">
    <source>
        <dbReference type="EMBL" id="QNJ99749.1"/>
    </source>
</evidence>
<feature type="signal peptide" evidence="7">
    <location>
        <begin position="1"/>
        <end position="26"/>
    </location>
</feature>
<dbReference type="AlphaFoldDB" id="A0A7G8PYZ2"/>
<dbReference type="InterPro" id="IPR036852">
    <property type="entry name" value="Peptidase_S8/S53_dom_sf"/>
</dbReference>
<dbReference type="Pfam" id="PF00082">
    <property type="entry name" value="Peptidase_S8"/>
    <property type="match status" value="1"/>
</dbReference>
<evidence type="ECO:0000313" key="11">
    <source>
        <dbReference type="Proteomes" id="UP000515873"/>
    </source>
</evidence>
<evidence type="ECO:0000256" key="1">
    <source>
        <dbReference type="ARBA" id="ARBA00011073"/>
    </source>
</evidence>
<dbReference type="PRINTS" id="PR00723">
    <property type="entry name" value="SUBTILISIN"/>
</dbReference>
<dbReference type="InterPro" id="IPR023827">
    <property type="entry name" value="Peptidase_S8_Asp-AS"/>
</dbReference>
<evidence type="ECO:0000259" key="8">
    <source>
        <dbReference type="Pfam" id="PF00082"/>
    </source>
</evidence>
<feature type="active site" description="Charge relay system" evidence="5">
    <location>
        <position position="272"/>
    </location>
</feature>
<dbReference type="GO" id="GO:0004252">
    <property type="term" value="F:serine-type endopeptidase activity"/>
    <property type="evidence" value="ECO:0007669"/>
    <property type="project" value="UniProtKB-UniRule"/>
</dbReference>
<feature type="domain" description="Peptidase C-terminal archaeal/bacterial" evidence="9">
    <location>
        <begin position="566"/>
        <end position="633"/>
    </location>
</feature>
<evidence type="ECO:0000256" key="2">
    <source>
        <dbReference type="ARBA" id="ARBA00022670"/>
    </source>
</evidence>
<keyword evidence="2 5" id="KW-0645">Protease</keyword>
<dbReference type="Proteomes" id="UP000515873">
    <property type="component" value="Chromosome"/>
</dbReference>
<evidence type="ECO:0000256" key="5">
    <source>
        <dbReference type="PROSITE-ProRule" id="PRU01240"/>
    </source>
</evidence>
<dbReference type="PROSITE" id="PS00138">
    <property type="entry name" value="SUBTILASE_SER"/>
    <property type="match status" value="1"/>
</dbReference>
<dbReference type="InterPro" id="IPR000209">
    <property type="entry name" value="Peptidase_S8/S53_dom"/>
</dbReference>
<feature type="chain" id="PRO_5028974500" evidence="7">
    <location>
        <begin position="27"/>
        <end position="649"/>
    </location>
</feature>
<dbReference type="KEGG" id="dtl:H8F01_11360"/>
<feature type="active site" description="Charge relay system" evidence="5">
    <location>
        <position position="203"/>
    </location>
</feature>
<dbReference type="PANTHER" id="PTHR43806">
    <property type="entry name" value="PEPTIDASE S8"/>
    <property type="match status" value="1"/>
</dbReference>
<gene>
    <name evidence="10" type="ORF">H8F01_11360</name>
</gene>
<name>A0A7G8PYZ2_9GAMM</name>
<reference evidence="10 11" key="1">
    <citation type="submission" date="2020-08" db="EMBL/GenBank/DDBJ databases">
        <title>Dyella sp. G9 isolated from forest soil.</title>
        <authorList>
            <person name="Fu J."/>
            <person name="Qiu L."/>
        </authorList>
    </citation>
    <scope>NUCLEOTIDE SEQUENCE [LARGE SCALE GENOMIC DNA]</scope>
    <source>
        <strain evidence="10 11">G9</strain>
    </source>
</reference>
<keyword evidence="7" id="KW-0732">Signal</keyword>
<dbReference type="EMBL" id="CP060412">
    <property type="protein sequence ID" value="QNJ99749.1"/>
    <property type="molecule type" value="Genomic_DNA"/>
</dbReference>
<dbReference type="InterPro" id="IPR023828">
    <property type="entry name" value="Peptidase_S8_Ser-AS"/>
</dbReference>
<dbReference type="PROSITE" id="PS00136">
    <property type="entry name" value="SUBTILASE_ASP"/>
    <property type="match status" value="1"/>
</dbReference>
<dbReference type="Gene3D" id="2.60.120.380">
    <property type="match status" value="1"/>
</dbReference>
<keyword evidence="4 5" id="KW-0720">Serine protease</keyword>
<sequence length="649" mass="65173">MPRYKLKGALAASVGLALSASLGVHAQSSVGGETYSIRTNMSALNNGETYSRFIIRYRDGTPTAPASTAQSVTAAMTRAARSQSSLAAKVPAVGYRRRLAAGGELVTTSRKLSATEAAAFMQSVASDPAVAYVAPDVMRKAIGVKGPAVFGPNDNGFARYQTDYLAGDGTLTPTNAVPNWGGANITGAWTLADGTGVTIAVLDTGIVKHADINTSLGDAGYDFISDSFVSGRPTDGRAPGGWDLGDWTVGAPYSSGPNACVSPSQAEKSSWHGSHVASASGAELTNNLTGLAGIAYNANVLPVRVLGHCGGYDSDIADAIVWASGGHVEGVPDNRHPAQVINMSLGGPGTCTASDITAQAIAKARANGATVVVAAGNDGADVANHAPATCPGVITVASVGVGSGLASYSDYNSPGENIVKLAAFGGGVYLNEVPLGAAVLNPEGFAWQAINTGTTTPVASPLGDTYGGMAGTSQATPHVTGTVALMQSARLAAGLPLLTPDQVLQVLQTTARQPHTPANPAKTFGAGILDAGAAVTASISSQPVAMALQNGTVLTGLAGATGSQTLYKIDVPANARALVMRTSGGTGDVSLYMKAGSPPTTASFDASSVHAGNAESASVTRVTASTTYYLLVVGVQAYAGVTLQASFTP</sequence>
<dbReference type="InterPro" id="IPR050131">
    <property type="entry name" value="Peptidase_S8_subtilisin-like"/>
</dbReference>
<accession>A0A7G8PYZ2</accession>
<dbReference type="SUPFAM" id="SSF52743">
    <property type="entry name" value="Subtilisin-like"/>
    <property type="match status" value="1"/>
</dbReference>
<dbReference type="PROSITE" id="PS51892">
    <property type="entry name" value="SUBTILASE"/>
    <property type="match status" value="1"/>
</dbReference>
<evidence type="ECO:0000256" key="7">
    <source>
        <dbReference type="SAM" id="SignalP"/>
    </source>
</evidence>
<keyword evidence="11" id="KW-1185">Reference proteome</keyword>
<dbReference type="InterPro" id="IPR015500">
    <property type="entry name" value="Peptidase_S8_subtilisin-rel"/>
</dbReference>
<evidence type="ECO:0000256" key="3">
    <source>
        <dbReference type="ARBA" id="ARBA00022801"/>
    </source>
</evidence>
<dbReference type="GO" id="GO:0006508">
    <property type="term" value="P:proteolysis"/>
    <property type="evidence" value="ECO:0007669"/>
    <property type="project" value="UniProtKB-KW"/>
</dbReference>
<organism evidence="10 11">
    <name type="scientific">Dyella telluris</name>
    <dbReference type="NCBI Taxonomy" id="2763498"/>
    <lineage>
        <taxon>Bacteria</taxon>
        <taxon>Pseudomonadati</taxon>
        <taxon>Pseudomonadota</taxon>
        <taxon>Gammaproteobacteria</taxon>
        <taxon>Lysobacterales</taxon>
        <taxon>Rhodanobacteraceae</taxon>
        <taxon>Dyella</taxon>
    </lineage>
</organism>
<dbReference type="Pfam" id="PF04151">
    <property type="entry name" value="PPC"/>
    <property type="match status" value="1"/>
</dbReference>
<dbReference type="InterPro" id="IPR007280">
    <property type="entry name" value="Peptidase_C_arc/bac"/>
</dbReference>
<evidence type="ECO:0000259" key="9">
    <source>
        <dbReference type="Pfam" id="PF04151"/>
    </source>
</evidence>
<dbReference type="Gene3D" id="3.40.50.200">
    <property type="entry name" value="Peptidase S8/S53 domain"/>
    <property type="match status" value="1"/>
</dbReference>
<evidence type="ECO:0000256" key="4">
    <source>
        <dbReference type="ARBA" id="ARBA00022825"/>
    </source>
</evidence>
<comment type="similarity">
    <text evidence="1 5 6">Belongs to the peptidase S8 family.</text>
</comment>
<keyword evidence="3 5" id="KW-0378">Hydrolase</keyword>
<evidence type="ECO:0000256" key="6">
    <source>
        <dbReference type="RuleBase" id="RU003355"/>
    </source>
</evidence>
<protein>
    <submittedName>
        <fullName evidence="10">S8 family serine peptidase</fullName>
    </submittedName>
</protein>
<feature type="active site" description="Charge relay system" evidence="5">
    <location>
        <position position="473"/>
    </location>
</feature>
<proteinExistence type="inferred from homology"/>